<feature type="compositionally biased region" description="Low complexity" evidence="1">
    <location>
        <begin position="209"/>
        <end position="234"/>
    </location>
</feature>
<feature type="domain" description="FAD dependent oxidoreductase" evidence="2">
    <location>
        <begin position="354"/>
        <end position="531"/>
    </location>
</feature>
<dbReference type="InterPro" id="IPR006076">
    <property type="entry name" value="FAD-dep_OxRdtase"/>
</dbReference>
<evidence type="ECO:0000313" key="3">
    <source>
        <dbReference type="EMBL" id="KAK5113200.1"/>
    </source>
</evidence>
<organism evidence="3 4">
    <name type="scientific">Meristemomyces frigidus</name>
    <dbReference type="NCBI Taxonomy" id="1508187"/>
    <lineage>
        <taxon>Eukaryota</taxon>
        <taxon>Fungi</taxon>
        <taxon>Dikarya</taxon>
        <taxon>Ascomycota</taxon>
        <taxon>Pezizomycotina</taxon>
        <taxon>Dothideomycetes</taxon>
        <taxon>Dothideomycetidae</taxon>
        <taxon>Mycosphaerellales</taxon>
        <taxon>Teratosphaeriaceae</taxon>
        <taxon>Meristemomyces</taxon>
    </lineage>
</organism>
<comment type="caution">
    <text evidence="3">The sequence shown here is derived from an EMBL/GenBank/DDBJ whole genome shotgun (WGS) entry which is preliminary data.</text>
</comment>
<accession>A0AAN7THN2</accession>
<sequence>MDATVREDLAKRLVALESELTTWSANGYTYTYRQGLGGMPPRRTSQVELKGVSDSNTIWPAQKDQNGWNDWVKNDKIKTAKCSICDRRVQKYSWTCRNCRSRVCSECSEDAGDSTPRNKFVAQDKLTKKCHCAYKNRGGFPPGLQSQIVKNLADLAAAELKEATKNDVDTQDHDAIALSSAGQGAATASIEDIALQQGRRKQMSDGDTDATSTSATAATIAPTTGAGIAPTTTASSAPTTAASIVPMKPAGIAPRTAATRPKRHQLKPVNYRELTNTRKGTAKPVQPLKGLLKAKVVKAPARPPVALNLKRSAKTERIPEPAEPAGPLSAPLLALPTAATPAPPQHKLAHTTTVIVGAGLIGLFTAHTLARKCASTKTPHRILVVENQEIYCSPGTASGNCAGILSAFGTEIDPTTNWLVVKATEAWRELLRCIREDVEEEGEINEAVSYVDRGVFSVNSAEGEGQGWRPEWYKGGGWESFTGEKDHMGKIDTRELAKWIRWQCHDLGVEFRFGCEVRGVEMDAEGRMRSVRVEEVQDMSKGWSGMEGKNGGTGGILTDRSDGFATTNPAVTTQHAHPHSSSQGRLAETYSCDQLVLTAGPWTSGIFRRLFPNSLYYVDNYVQDVHWVRAKLDPLDLAGRNDVALVLPHAAVSEQGLDNQVTIAALPGREAVLVTAVGKEVAHVHLRPIVPYYGPPDVPADRQLVQLAGHLLDPSLRVEGFVHGCAHVSTAGNGLPNGDRLRPRDFRRLPAANGSEEATQLLKLATEEELRKRKDAEDSSPNGVYLCYGFGMRGTSLGPGAAAAVVATMFGEEL</sequence>
<reference evidence="3" key="1">
    <citation type="submission" date="2023-08" db="EMBL/GenBank/DDBJ databases">
        <title>Black Yeasts Isolated from many extreme environments.</title>
        <authorList>
            <person name="Coleine C."/>
            <person name="Stajich J.E."/>
            <person name="Selbmann L."/>
        </authorList>
    </citation>
    <scope>NUCLEOTIDE SEQUENCE</scope>
    <source>
        <strain evidence="3">CCFEE 5401</strain>
    </source>
</reference>
<dbReference type="EMBL" id="JAVRRL010000025">
    <property type="protein sequence ID" value="KAK5113200.1"/>
    <property type="molecule type" value="Genomic_DNA"/>
</dbReference>
<dbReference type="GO" id="GO:0005737">
    <property type="term" value="C:cytoplasm"/>
    <property type="evidence" value="ECO:0007669"/>
    <property type="project" value="TreeGrafter"/>
</dbReference>
<dbReference type="SUPFAM" id="SSF51905">
    <property type="entry name" value="FAD/NAD(P)-binding domain"/>
    <property type="match status" value="1"/>
</dbReference>
<gene>
    <name evidence="3" type="ORF">LTR62_003536</name>
</gene>
<evidence type="ECO:0000313" key="4">
    <source>
        <dbReference type="Proteomes" id="UP001310890"/>
    </source>
</evidence>
<evidence type="ECO:0000259" key="2">
    <source>
        <dbReference type="Pfam" id="PF01266"/>
    </source>
</evidence>
<dbReference type="Gene3D" id="3.50.50.60">
    <property type="entry name" value="FAD/NAD(P)-binding domain"/>
    <property type="match status" value="1"/>
</dbReference>
<dbReference type="CDD" id="cd00065">
    <property type="entry name" value="FYVE_like_SF"/>
    <property type="match status" value="1"/>
</dbReference>
<dbReference type="Proteomes" id="UP001310890">
    <property type="component" value="Unassembled WGS sequence"/>
</dbReference>
<dbReference type="InterPro" id="IPR036188">
    <property type="entry name" value="FAD/NAD-bd_sf"/>
</dbReference>
<protein>
    <recommendedName>
        <fullName evidence="2">FAD dependent oxidoreductase domain-containing protein</fullName>
    </recommendedName>
</protein>
<feature type="region of interest" description="Disordered" evidence="1">
    <location>
        <begin position="199"/>
        <end position="234"/>
    </location>
</feature>
<dbReference type="Pfam" id="PF01266">
    <property type="entry name" value="DAO"/>
    <property type="match status" value="1"/>
</dbReference>
<proteinExistence type="predicted"/>
<dbReference type="PANTHER" id="PTHR13847">
    <property type="entry name" value="SARCOSINE DEHYDROGENASE-RELATED"/>
    <property type="match status" value="1"/>
</dbReference>
<name>A0AAN7THN2_9PEZI</name>
<evidence type="ECO:0000256" key="1">
    <source>
        <dbReference type="SAM" id="MobiDB-lite"/>
    </source>
</evidence>
<dbReference type="AlphaFoldDB" id="A0AAN7THN2"/>